<name>A0ABD2NQS6_9CUCU</name>
<reference evidence="1 2" key="1">
    <citation type="journal article" date="2021" name="BMC Biol.">
        <title>Horizontally acquired antibacterial genes associated with adaptive radiation of ladybird beetles.</title>
        <authorList>
            <person name="Li H.S."/>
            <person name="Tang X.F."/>
            <person name="Huang Y.H."/>
            <person name="Xu Z.Y."/>
            <person name="Chen M.L."/>
            <person name="Du X.Y."/>
            <person name="Qiu B.Y."/>
            <person name="Chen P.T."/>
            <person name="Zhang W."/>
            <person name="Slipinski A."/>
            <person name="Escalona H.E."/>
            <person name="Waterhouse R.M."/>
            <person name="Zwick A."/>
            <person name="Pang H."/>
        </authorList>
    </citation>
    <scope>NUCLEOTIDE SEQUENCE [LARGE SCALE GENOMIC DNA]</scope>
    <source>
        <strain evidence="1">SYSU2018</strain>
    </source>
</reference>
<proteinExistence type="predicted"/>
<dbReference type="EMBL" id="JABFTP020000144">
    <property type="protein sequence ID" value="KAL3281076.1"/>
    <property type="molecule type" value="Genomic_DNA"/>
</dbReference>
<keyword evidence="2" id="KW-1185">Reference proteome</keyword>
<evidence type="ECO:0000313" key="1">
    <source>
        <dbReference type="EMBL" id="KAL3281076.1"/>
    </source>
</evidence>
<gene>
    <name evidence="1" type="ORF">HHI36_004300</name>
</gene>
<accession>A0ABD2NQS6</accession>
<sequence>MIPVQEVFYLRQLWVNIFCIHNVKTNNEACSFLKDYIEALPPIVTKLPLFSDHTVVRFLMSFYDSGRFKLIRHHFPVCGRFCPVTVTLGASNVAQEKLIGSTLLSSMGNSFFERSARDGLLFIMYELNISSLSETGGPAFTKNGRS</sequence>
<comment type="caution">
    <text evidence="1">The sequence shown here is derived from an EMBL/GenBank/DDBJ whole genome shotgun (WGS) entry which is preliminary data.</text>
</comment>
<organism evidence="1 2">
    <name type="scientific">Cryptolaemus montrouzieri</name>
    <dbReference type="NCBI Taxonomy" id="559131"/>
    <lineage>
        <taxon>Eukaryota</taxon>
        <taxon>Metazoa</taxon>
        <taxon>Ecdysozoa</taxon>
        <taxon>Arthropoda</taxon>
        <taxon>Hexapoda</taxon>
        <taxon>Insecta</taxon>
        <taxon>Pterygota</taxon>
        <taxon>Neoptera</taxon>
        <taxon>Endopterygota</taxon>
        <taxon>Coleoptera</taxon>
        <taxon>Polyphaga</taxon>
        <taxon>Cucujiformia</taxon>
        <taxon>Coccinelloidea</taxon>
        <taxon>Coccinellidae</taxon>
        <taxon>Scymninae</taxon>
        <taxon>Scymnini</taxon>
        <taxon>Cryptolaemus</taxon>
    </lineage>
</organism>
<protein>
    <submittedName>
        <fullName evidence="1">Uncharacterized protein</fullName>
    </submittedName>
</protein>
<evidence type="ECO:0000313" key="2">
    <source>
        <dbReference type="Proteomes" id="UP001516400"/>
    </source>
</evidence>
<dbReference type="AlphaFoldDB" id="A0ABD2NQS6"/>
<dbReference type="Proteomes" id="UP001516400">
    <property type="component" value="Unassembled WGS sequence"/>
</dbReference>